<proteinExistence type="predicted"/>
<accession>A0A8S5U8W6</accession>
<evidence type="ECO:0000313" key="2">
    <source>
        <dbReference type="EMBL" id="DAF90901.1"/>
    </source>
</evidence>
<dbReference type="EMBL" id="BK016039">
    <property type="protein sequence ID" value="DAF90901.1"/>
    <property type="molecule type" value="Genomic_DNA"/>
</dbReference>
<protein>
    <submittedName>
        <fullName evidence="2">Uncharacterized protein</fullName>
    </submittedName>
</protein>
<sequence>MSDEVVYAAVAYSPIFFEVNMISFKTITSNGRIIGSIKGELRVLAEKDKWKQKVELWLLNDETNNNDWRYERLEEHRKLFAETPILVAYVGREIGDGHNFDEIRTKDGDIVASFLSATAERIVGFFKDESDIRIEVKNGKKWVVGTGWIWKWYAQELVAKLKEQGLRGMSVSIETLIDEMHKDNSTEVFTKYQILGTTILGDDVNPAVSGANIRTLSALGIDKIRETTLRVASEQEQKISAKKRIKENKTTMKVKDLQNKSFDGFRVCGVQGNRVALLSKENGNAFLSTADDENGKVIEGLKSACNATITFGDGEEALTVALDAVIDEMNAEISNLTNELRESQDQKTAVEKALKAMQDSEMERRRHAVRDSIDKRFEEIKKDSEVEFVGDECDELITEERIAEYIGMVDKNGKFIGDEKARCDVDAKCMARILENGRAKQNMARKTLAWDIPKASGKQAASDVETAIADLIE</sequence>
<organism evidence="2">
    <name type="scientific">Siphoviridae sp. ctnMR5</name>
    <dbReference type="NCBI Taxonomy" id="2825658"/>
    <lineage>
        <taxon>Viruses</taxon>
        <taxon>Duplodnaviria</taxon>
        <taxon>Heunggongvirae</taxon>
        <taxon>Uroviricota</taxon>
        <taxon>Caudoviricetes</taxon>
    </lineage>
</organism>
<keyword evidence="1" id="KW-0175">Coiled coil</keyword>
<reference evidence="2" key="1">
    <citation type="journal article" date="2021" name="Proc. Natl. Acad. Sci. U.S.A.">
        <title>A Catalog of Tens of Thousands of Viruses from Human Metagenomes Reveals Hidden Associations with Chronic Diseases.</title>
        <authorList>
            <person name="Tisza M.J."/>
            <person name="Buck C.B."/>
        </authorList>
    </citation>
    <scope>NUCLEOTIDE SEQUENCE</scope>
    <source>
        <strain evidence="2">CtnMR5</strain>
    </source>
</reference>
<evidence type="ECO:0000256" key="1">
    <source>
        <dbReference type="SAM" id="Coils"/>
    </source>
</evidence>
<name>A0A8S5U8W6_9CAUD</name>
<feature type="coiled-coil region" evidence="1">
    <location>
        <begin position="326"/>
        <end position="360"/>
    </location>
</feature>